<reference evidence="7" key="1">
    <citation type="submission" date="2011-03" db="EMBL/GenBank/DDBJ databases">
        <authorList>
            <person name="Voget S."/>
            <person name="Streit W.R."/>
            <person name="Jaeger K.E."/>
            <person name="Daniel R."/>
        </authorList>
    </citation>
    <scope>NUCLEOTIDE SEQUENCE [LARGE SCALE GENOMIC DNA]</scope>
    <source>
        <strain evidence="7">PG1</strain>
    </source>
</reference>
<keyword evidence="4" id="KW-0804">Transcription</keyword>
<dbReference type="GO" id="GO:0043565">
    <property type="term" value="F:sequence-specific DNA binding"/>
    <property type="evidence" value="ECO:0007669"/>
    <property type="project" value="InterPro"/>
</dbReference>
<organism evidence="6 7">
    <name type="scientific">Burkholderia plantarii</name>
    <dbReference type="NCBI Taxonomy" id="41899"/>
    <lineage>
        <taxon>Bacteria</taxon>
        <taxon>Pseudomonadati</taxon>
        <taxon>Pseudomonadota</taxon>
        <taxon>Betaproteobacteria</taxon>
        <taxon>Burkholderiales</taxon>
        <taxon>Burkholderiaceae</taxon>
        <taxon>Burkholderia</taxon>
    </lineage>
</organism>
<dbReference type="InterPro" id="IPR011051">
    <property type="entry name" value="RmlC_Cupin_sf"/>
</dbReference>
<evidence type="ECO:0000313" key="6">
    <source>
        <dbReference type="EMBL" id="AJK45243.1"/>
    </source>
</evidence>
<name>A0A0B6RPF5_BURPL</name>
<dbReference type="Pfam" id="PF12833">
    <property type="entry name" value="HTH_18"/>
    <property type="match status" value="1"/>
</dbReference>
<dbReference type="FunFam" id="1.10.10.60:FF:000132">
    <property type="entry name" value="AraC family transcriptional regulator"/>
    <property type="match status" value="1"/>
</dbReference>
<dbReference type="PROSITE" id="PS00041">
    <property type="entry name" value="HTH_ARAC_FAMILY_1"/>
    <property type="match status" value="1"/>
</dbReference>
<dbReference type="PROSITE" id="PS01124">
    <property type="entry name" value="HTH_ARAC_FAMILY_2"/>
    <property type="match status" value="1"/>
</dbReference>
<dbReference type="CDD" id="cd06124">
    <property type="entry name" value="cupin_NimR-like_N"/>
    <property type="match status" value="1"/>
</dbReference>
<evidence type="ECO:0000259" key="5">
    <source>
        <dbReference type="PROSITE" id="PS01124"/>
    </source>
</evidence>
<dbReference type="SMART" id="SM00342">
    <property type="entry name" value="HTH_ARAC"/>
    <property type="match status" value="1"/>
</dbReference>
<keyword evidence="3" id="KW-0238">DNA-binding</keyword>
<dbReference type="AlphaFoldDB" id="A0A0B6RPF5"/>
<dbReference type="EMBL" id="CP002580">
    <property type="protein sequence ID" value="AJK45243.1"/>
    <property type="molecule type" value="Genomic_DNA"/>
</dbReference>
<proteinExistence type="predicted"/>
<dbReference type="PANTHER" id="PTHR11019:SF199">
    <property type="entry name" value="HTH-TYPE TRANSCRIPTIONAL REGULATOR NIMR"/>
    <property type="match status" value="1"/>
</dbReference>
<accession>A0A0B6RPF5</accession>
<dbReference type="InterPro" id="IPR018060">
    <property type="entry name" value="HTH_AraC"/>
</dbReference>
<keyword evidence="1" id="KW-0678">Repressor</keyword>
<dbReference type="SUPFAM" id="SSF51182">
    <property type="entry name" value="RmlC-like cupins"/>
    <property type="match status" value="1"/>
</dbReference>
<dbReference type="HOGENOM" id="CLU_000445_87_0_4"/>
<dbReference type="SUPFAM" id="SSF46689">
    <property type="entry name" value="Homeodomain-like"/>
    <property type="match status" value="1"/>
</dbReference>
<sequence>MAGLPVHTAADGRQLVNRVGGQTGCVRNQYLNPVSFTGSRMPDLERVVDVPVRRSRFDPDTHDGPVVAVRPDLKQIQAAPQPHFHRKGQLVVTRRGSVTCQVESGIWLVPPNFGVWIPRGMLHSSRVSSGGEVLMLFLEPDVAAMPDTCCTLTLSALVLELICHLAKQSQHYASDSPTGRLAVVLVEQLATMPVEYLHVPISSNPRLRRIATELAADPANRRTAAQWAARVALSERSLSRLVIAETGMTFGRWRRQLRLIVALQKLSVGTPVQRVSEDLGYESVNAFIAMFKSVFGRTPGHFFRRERCDGRIDGRSTDD</sequence>
<dbReference type="Proteomes" id="UP000031838">
    <property type="component" value="Chromosome 1"/>
</dbReference>
<dbReference type="PANTHER" id="PTHR11019">
    <property type="entry name" value="HTH-TYPE TRANSCRIPTIONAL REGULATOR NIMR"/>
    <property type="match status" value="1"/>
</dbReference>
<dbReference type="KEGG" id="bpla:bpln_1g06980"/>
<gene>
    <name evidence="6" type="ORF">BGL_1c07080</name>
</gene>
<dbReference type="KEGG" id="bgp:BGL_1c07080"/>
<protein>
    <submittedName>
        <fullName evidence="6">Transcriptional regulator, AraC family</fullName>
    </submittedName>
</protein>
<evidence type="ECO:0000313" key="7">
    <source>
        <dbReference type="Proteomes" id="UP000031838"/>
    </source>
</evidence>
<evidence type="ECO:0000256" key="1">
    <source>
        <dbReference type="ARBA" id="ARBA00022491"/>
    </source>
</evidence>
<keyword evidence="7" id="KW-1185">Reference proteome</keyword>
<dbReference type="InterPro" id="IPR003313">
    <property type="entry name" value="AraC-bd"/>
</dbReference>
<evidence type="ECO:0000256" key="3">
    <source>
        <dbReference type="ARBA" id="ARBA00023125"/>
    </source>
</evidence>
<dbReference type="InterPro" id="IPR018062">
    <property type="entry name" value="HTH_AraC-typ_CS"/>
</dbReference>
<evidence type="ECO:0000256" key="4">
    <source>
        <dbReference type="ARBA" id="ARBA00023163"/>
    </source>
</evidence>
<evidence type="ECO:0000256" key="2">
    <source>
        <dbReference type="ARBA" id="ARBA00023015"/>
    </source>
</evidence>
<dbReference type="GO" id="GO:0003700">
    <property type="term" value="F:DNA-binding transcription factor activity"/>
    <property type="evidence" value="ECO:0007669"/>
    <property type="project" value="InterPro"/>
</dbReference>
<reference evidence="6 7" key="2">
    <citation type="journal article" date="2016" name="Appl. Microbiol. Biotechnol.">
        <title>Mutations improving production and secretion of extracellular lipase by Burkholderia glumae PG1.</title>
        <authorList>
            <person name="Knapp A."/>
            <person name="Voget S."/>
            <person name="Gao R."/>
            <person name="Zaburannyi N."/>
            <person name="Krysciak D."/>
            <person name="Breuer M."/>
            <person name="Hauer B."/>
            <person name="Streit W.R."/>
            <person name="Muller R."/>
            <person name="Daniel R."/>
            <person name="Jaeger K.E."/>
        </authorList>
    </citation>
    <scope>NUCLEOTIDE SEQUENCE [LARGE SCALE GENOMIC DNA]</scope>
    <source>
        <strain evidence="6 7">PG1</strain>
    </source>
</reference>
<keyword evidence="2" id="KW-0805">Transcription regulation</keyword>
<feature type="domain" description="HTH araC/xylS-type" evidence="5">
    <location>
        <begin position="208"/>
        <end position="305"/>
    </location>
</feature>
<dbReference type="Pfam" id="PF02311">
    <property type="entry name" value="AraC_binding"/>
    <property type="match status" value="1"/>
</dbReference>
<dbReference type="Gene3D" id="1.10.10.60">
    <property type="entry name" value="Homeodomain-like"/>
    <property type="match status" value="1"/>
</dbReference>
<dbReference type="InterPro" id="IPR009057">
    <property type="entry name" value="Homeodomain-like_sf"/>
</dbReference>